<evidence type="ECO:0000256" key="2">
    <source>
        <dbReference type="ARBA" id="ARBA00022723"/>
    </source>
</evidence>
<keyword evidence="1 6" id="KW-0645">Protease</keyword>
<keyword evidence="3 6" id="KW-0378">Hydrolase</keyword>
<dbReference type="Pfam" id="PF01435">
    <property type="entry name" value="Peptidase_M48"/>
    <property type="match status" value="1"/>
</dbReference>
<feature type="transmembrane region" description="Helical" evidence="7">
    <location>
        <begin position="76"/>
        <end position="95"/>
    </location>
</feature>
<evidence type="ECO:0000256" key="5">
    <source>
        <dbReference type="ARBA" id="ARBA00023049"/>
    </source>
</evidence>
<protein>
    <submittedName>
        <fullName evidence="9">M56 family metallopeptidase</fullName>
    </submittedName>
</protein>
<keyword evidence="7" id="KW-1133">Transmembrane helix</keyword>
<dbReference type="CDD" id="cd07326">
    <property type="entry name" value="M56_BlaR1_MecR1_like"/>
    <property type="match status" value="1"/>
</dbReference>
<keyword evidence="2" id="KW-0479">Metal-binding</keyword>
<evidence type="ECO:0000313" key="9">
    <source>
        <dbReference type="EMBL" id="MCP9270603.1"/>
    </source>
</evidence>
<evidence type="ECO:0000256" key="1">
    <source>
        <dbReference type="ARBA" id="ARBA00022670"/>
    </source>
</evidence>
<dbReference type="Proteomes" id="UP001651690">
    <property type="component" value="Unassembled WGS sequence"/>
</dbReference>
<name>A0ABT1LUM0_9MYCO</name>
<keyword evidence="5 6" id="KW-0482">Metalloprotease</keyword>
<comment type="cofactor">
    <cofactor evidence="6">
        <name>Zn(2+)</name>
        <dbReference type="ChEBI" id="CHEBI:29105"/>
    </cofactor>
    <text evidence="6">Binds 1 zinc ion per subunit.</text>
</comment>
<feature type="transmembrane region" description="Helical" evidence="7">
    <location>
        <begin position="6"/>
        <end position="22"/>
    </location>
</feature>
<comment type="similarity">
    <text evidence="6">Belongs to the peptidase M48 family.</text>
</comment>
<keyword evidence="7" id="KW-0812">Transmembrane</keyword>
<evidence type="ECO:0000256" key="7">
    <source>
        <dbReference type="SAM" id="Phobius"/>
    </source>
</evidence>
<feature type="transmembrane region" description="Helical" evidence="7">
    <location>
        <begin position="276"/>
        <end position="298"/>
    </location>
</feature>
<dbReference type="PANTHER" id="PTHR34978:SF3">
    <property type="entry name" value="SLR0241 PROTEIN"/>
    <property type="match status" value="1"/>
</dbReference>
<feature type="transmembrane region" description="Helical" evidence="7">
    <location>
        <begin position="177"/>
        <end position="200"/>
    </location>
</feature>
<proteinExistence type="inferred from homology"/>
<keyword evidence="10" id="KW-1185">Reference proteome</keyword>
<dbReference type="PANTHER" id="PTHR34978">
    <property type="entry name" value="POSSIBLE SENSOR-TRANSDUCER PROTEIN BLAR"/>
    <property type="match status" value="1"/>
</dbReference>
<reference evidence="9 10" key="1">
    <citation type="submission" date="2022-06" db="EMBL/GenBank/DDBJ databases">
        <title>Mycolicibacterium sp. CAU 1645 isolated from seawater.</title>
        <authorList>
            <person name="Kim W."/>
        </authorList>
    </citation>
    <scope>NUCLEOTIDE SEQUENCE [LARGE SCALE GENOMIC DNA]</scope>
    <source>
        <strain evidence="9 10">CAU 1645</strain>
    </source>
</reference>
<accession>A0ABT1LUM0</accession>
<dbReference type="Gene3D" id="3.30.2010.10">
    <property type="entry name" value="Metalloproteases ('zincins'), catalytic domain"/>
    <property type="match status" value="1"/>
</dbReference>
<dbReference type="InterPro" id="IPR052173">
    <property type="entry name" value="Beta-lactam_resp_regulator"/>
</dbReference>
<feature type="domain" description="Peptidase M48" evidence="8">
    <location>
        <begin position="125"/>
        <end position="199"/>
    </location>
</feature>
<evidence type="ECO:0000256" key="6">
    <source>
        <dbReference type="RuleBase" id="RU003983"/>
    </source>
</evidence>
<dbReference type="RefSeq" id="WP_255057580.1">
    <property type="nucleotide sequence ID" value="NZ_JANDBD010000001.1"/>
</dbReference>
<comment type="caution">
    <text evidence="9">The sequence shown here is derived from an EMBL/GenBank/DDBJ whole genome shotgun (WGS) entry which is preliminary data.</text>
</comment>
<evidence type="ECO:0000256" key="3">
    <source>
        <dbReference type="ARBA" id="ARBA00022801"/>
    </source>
</evidence>
<evidence type="ECO:0000313" key="10">
    <source>
        <dbReference type="Proteomes" id="UP001651690"/>
    </source>
</evidence>
<evidence type="ECO:0000256" key="4">
    <source>
        <dbReference type="ARBA" id="ARBA00022833"/>
    </source>
</evidence>
<feature type="transmembrane region" description="Helical" evidence="7">
    <location>
        <begin position="34"/>
        <end position="56"/>
    </location>
</feature>
<organism evidence="9 10">
    <name type="scientific">Mycolicibacterium arenosum</name>
    <dbReference type="NCBI Taxonomy" id="2952157"/>
    <lineage>
        <taxon>Bacteria</taxon>
        <taxon>Bacillati</taxon>
        <taxon>Actinomycetota</taxon>
        <taxon>Actinomycetes</taxon>
        <taxon>Mycobacteriales</taxon>
        <taxon>Mycobacteriaceae</taxon>
        <taxon>Mycolicibacterium</taxon>
    </lineage>
</organism>
<dbReference type="InterPro" id="IPR001915">
    <property type="entry name" value="Peptidase_M48"/>
</dbReference>
<evidence type="ECO:0000259" key="8">
    <source>
        <dbReference type="Pfam" id="PF01435"/>
    </source>
</evidence>
<keyword evidence="7" id="KW-0472">Membrane</keyword>
<gene>
    <name evidence="9" type="ORF">NM203_00230</name>
</gene>
<dbReference type="EMBL" id="JANDBD010000001">
    <property type="protein sequence ID" value="MCP9270603.1"/>
    <property type="molecule type" value="Genomic_DNA"/>
</dbReference>
<keyword evidence="4 6" id="KW-0862">Zinc</keyword>
<sequence length="299" mass="30431">MTLVGVLAGYAVAVLITGPALLTRTPLLSHAPRWAVAAAFAAIGSALFSLTVAVALTAVEIGGHWALANAEVVSCLVLTVGLLGVASAVVGRLGIRLAASMRRMRDSADEHSTGVRLVGRRIDGDVVVVDSPEPVAYCVAGRAPTIVVTSAAIEALTDDELAAVLAHERAHLRGRHAFVIAVVRGLATVLPAVGLVKAAAARIPTLLEMSADDVAARRHGRATLLSGLLALSRVNVHEGHRLAAAELAVVARAERLAAPRSQLTAAGSSAVLSGTVAMMLAGPLAVAVIATAGALWCVR</sequence>